<dbReference type="STRING" id="1238424.J07HQW1_00181"/>
<dbReference type="EMBL" id="KE356560">
    <property type="protein sequence ID" value="ERG90166.1"/>
    <property type="molecule type" value="Genomic_DNA"/>
</dbReference>
<protein>
    <submittedName>
        <fullName evidence="1">Uncharacterized protein</fullName>
    </submittedName>
</protein>
<dbReference type="AlphaFoldDB" id="U1PDI8"/>
<reference evidence="1 2" key="1">
    <citation type="journal article" date="2013" name="PLoS ONE">
        <title>Assembly-driven community genomics of a hypersaline microbial ecosystem.</title>
        <authorList>
            <person name="Podell S."/>
            <person name="Ugalde J.A."/>
            <person name="Narasingarao P."/>
            <person name="Banfield J.F."/>
            <person name="Heidelberg K.B."/>
            <person name="Allen E.E."/>
        </authorList>
    </citation>
    <scope>NUCLEOTIDE SEQUENCE [LARGE SCALE GENOMIC DNA]</scope>
    <source>
        <strain evidence="2">J07HQW1</strain>
    </source>
</reference>
<gene>
    <name evidence="1" type="ORF">J07HQW1_00181</name>
</gene>
<organism evidence="1 2">
    <name type="scientific">Haloquadratum walsbyi J07HQW1</name>
    <dbReference type="NCBI Taxonomy" id="1238424"/>
    <lineage>
        <taxon>Archaea</taxon>
        <taxon>Methanobacteriati</taxon>
        <taxon>Methanobacteriota</taxon>
        <taxon>Stenosarchaea group</taxon>
        <taxon>Halobacteria</taxon>
        <taxon>Halobacteriales</taxon>
        <taxon>Haloferacaceae</taxon>
        <taxon>Haloquadratum</taxon>
    </lineage>
</organism>
<sequence>MVQCAIIRTVCVQIIDILDFASDNKPPIDSLLRRLCILYERTDGIYISLANIIDNHGIN</sequence>
<name>U1PDI8_9EURY</name>
<proteinExistence type="predicted"/>
<evidence type="ECO:0000313" key="2">
    <source>
        <dbReference type="Proteomes" id="UP000030649"/>
    </source>
</evidence>
<accession>U1PDI8</accession>
<dbReference type="Proteomes" id="UP000030649">
    <property type="component" value="Unassembled WGS sequence"/>
</dbReference>
<evidence type="ECO:0000313" key="1">
    <source>
        <dbReference type="EMBL" id="ERG90166.1"/>
    </source>
</evidence>
<dbReference type="HOGENOM" id="CLU_2949239_0_0_2"/>